<dbReference type="PANTHER" id="PTHR40036">
    <property type="entry name" value="MACROCIN O-METHYLTRANSFERASE"/>
    <property type="match status" value="1"/>
</dbReference>
<dbReference type="Pfam" id="PF13578">
    <property type="entry name" value="Methyltransf_24"/>
    <property type="match status" value="1"/>
</dbReference>
<reference evidence="1" key="1">
    <citation type="submission" date="2023-07" db="EMBL/GenBank/DDBJ databases">
        <authorList>
            <person name="Pelsma A.J. K."/>
        </authorList>
    </citation>
    <scope>NUCLEOTIDE SEQUENCE</scope>
</reference>
<dbReference type="InterPro" id="IPR029063">
    <property type="entry name" value="SAM-dependent_MTases_sf"/>
</dbReference>
<sequence length="243" mass="26605">MLNAPSASQAAAPTIMETLSLLAEAEIKKMFGLGGFPCDGANLDAVAPLAAAIDSAIFVSQNMAGAAKFKDGGALLDEAMRRRRVEGLILEFGVFSGRTINRLAAQTEQKIFGFDSFEGLPEDWRPDVGKGSFRAGLPPVAANVELLVGWFDKTLPDFMETHEGPASLIHVDCDLYSSTRTVFDGCRDRIVAGTILVFDEFFNYVGWRHHEYRAFIEFIEESGLTFECIGYVPSHQQVAVQIM</sequence>
<dbReference type="AlphaFoldDB" id="A0AA48REE2"/>
<name>A0AA48REE2_9ZZZZ</name>
<dbReference type="InterPro" id="IPR008884">
    <property type="entry name" value="TylF_MeTrfase"/>
</dbReference>
<protein>
    <recommendedName>
        <fullName evidence="2">Methyltransferase</fullName>
    </recommendedName>
</protein>
<accession>A0AA48REE2</accession>
<evidence type="ECO:0008006" key="2">
    <source>
        <dbReference type="Google" id="ProtNLM"/>
    </source>
</evidence>
<dbReference type="Gene3D" id="3.40.50.150">
    <property type="entry name" value="Vaccinia Virus protein VP39"/>
    <property type="match status" value="1"/>
</dbReference>
<evidence type="ECO:0000313" key="1">
    <source>
        <dbReference type="EMBL" id="CAJ0871290.1"/>
    </source>
</evidence>
<dbReference type="EMBL" id="OY288114">
    <property type="protein sequence ID" value="CAJ0871290.1"/>
    <property type="molecule type" value="Genomic_DNA"/>
</dbReference>
<dbReference type="SUPFAM" id="SSF53335">
    <property type="entry name" value="S-adenosyl-L-methionine-dependent methyltransferases"/>
    <property type="match status" value="1"/>
</dbReference>
<gene>
    <name evidence="1" type="ORF">AMST5_02309</name>
</gene>
<dbReference type="PANTHER" id="PTHR40036:SF1">
    <property type="entry name" value="MACROCIN O-METHYLTRANSFERASE"/>
    <property type="match status" value="1"/>
</dbReference>
<organism evidence="1">
    <name type="scientific">freshwater sediment metagenome</name>
    <dbReference type="NCBI Taxonomy" id="556182"/>
    <lineage>
        <taxon>unclassified sequences</taxon>
        <taxon>metagenomes</taxon>
        <taxon>ecological metagenomes</taxon>
    </lineage>
</organism>
<proteinExistence type="predicted"/>